<evidence type="ECO:0000313" key="3">
    <source>
        <dbReference type="Proteomes" id="UP000198688"/>
    </source>
</evidence>
<feature type="transmembrane region" description="Helical" evidence="1">
    <location>
        <begin position="21"/>
        <end position="38"/>
    </location>
</feature>
<organism evidence="2 3">
    <name type="scientific">Actinoplanes derwentensis</name>
    <dbReference type="NCBI Taxonomy" id="113562"/>
    <lineage>
        <taxon>Bacteria</taxon>
        <taxon>Bacillati</taxon>
        <taxon>Actinomycetota</taxon>
        <taxon>Actinomycetes</taxon>
        <taxon>Micromonosporales</taxon>
        <taxon>Micromonosporaceae</taxon>
        <taxon>Actinoplanes</taxon>
    </lineage>
</organism>
<reference evidence="2 3" key="1">
    <citation type="submission" date="2016-10" db="EMBL/GenBank/DDBJ databases">
        <authorList>
            <person name="de Groot N.N."/>
        </authorList>
    </citation>
    <scope>NUCLEOTIDE SEQUENCE [LARGE SCALE GENOMIC DNA]</scope>
    <source>
        <strain evidence="2 3">DSM 43941</strain>
    </source>
</reference>
<keyword evidence="1" id="KW-0812">Transmembrane</keyword>
<dbReference type="OrthoDB" id="5191370at2"/>
<proteinExistence type="predicted"/>
<keyword evidence="1" id="KW-0472">Membrane</keyword>
<dbReference type="Proteomes" id="UP000198688">
    <property type="component" value="Chromosome I"/>
</dbReference>
<keyword evidence="3" id="KW-1185">Reference proteome</keyword>
<dbReference type="STRING" id="113562.SAMN04489716_7887"/>
<gene>
    <name evidence="2" type="ORF">SAMN04489716_7887</name>
</gene>
<protein>
    <recommendedName>
        <fullName evidence="4">ATP synthase protein I</fullName>
    </recommendedName>
</protein>
<dbReference type="AlphaFoldDB" id="A0A1H2D3D0"/>
<evidence type="ECO:0008006" key="4">
    <source>
        <dbReference type="Google" id="ProtNLM"/>
    </source>
</evidence>
<feature type="transmembrane region" description="Helical" evidence="1">
    <location>
        <begin position="44"/>
        <end position="68"/>
    </location>
</feature>
<name>A0A1H2D3D0_9ACTN</name>
<feature type="transmembrane region" description="Helical" evidence="1">
    <location>
        <begin position="75"/>
        <end position="96"/>
    </location>
</feature>
<feature type="transmembrane region" description="Helical" evidence="1">
    <location>
        <begin position="108"/>
        <end position="127"/>
    </location>
</feature>
<dbReference type="RefSeq" id="WP_092553117.1">
    <property type="nucleotide sequence ID" value="NZ_BOMJ01000027.1"/>
</dbReference>
<keyword evidence="1" id="KW-1133">Transmembrane helix</keyword>
<accession>A0A1H2D3D0</accession>
<sequence>MSVATETRPLADRLRHLRAPLAVSGVLLFVTPAVGWWVDGPTGALGAAVGVLVVAGGYALSSVTVAWADWINPKLVFSVGLASYLFKVSLLGIVLMSVLRADWPGTRMMAIGMITAILAWVFAQTWWTAMYGPTRPDPAVERP</sequence>
<dbReference type="EMBL" id="LT629758">
    <property type="protein sequence ID" value="SDT77261.1"/>
    <property type="molecule type" value="Genomic_DNA"/>
</dbReference>
<evidence type="ECO:0000313" key="2">
    <source>
        <dbReference type="EMBL" id="SDT77261.1"/>
    </source>
</evidence>
<evidence type="ECO:0000256" key="1">
    <source>
        <dbReference type="SAM" id="Phobius"/>
    </source>
</evidence>